<name>A0A543E9M5_9FLAO</name>
<dbReference type="Proteomes" id="UP000316437">
    <property type="component" value="Unassembled WGS sequence"/>
</dbReference>
<evidence type="ECO:0000313" key="2">
    <source>
        <dbReference type="Proteomes" id="UP000316437"/>
    </source>
</evidence>
<keyword evidence="2" id="KW-1185">Reference proteome</keyword>
<accession>A0A543E9M5</accession>
<dbReference type="RefSeq" id="WP_226798743.1">
    <property type="nucleotide sequence ID" value="NZ_VFPD01000003.1"/>
</dbReference>
<gene>
    <name evidence="1" type="ORF">FB551_4073</name>
</gene>
<sequence>MRTNVRQMNPMNQTQGQKISQQRAEKIARNINAMDTDYQRMDDMNSWKFWNGLEKALKKKLSELSPSDIEVIKPMLKPEEAKYFNLI</sequence>
<evidence type="ECO:0000313" key="1">
    <source>
        <dbReference type="EMBL" id="TQM18292.1"/>
    </source>
</evidence>
<reference evidence="1 2" key="1">
    <citation type="submission" date="2019-06" db="EMBL/GenBank/DDBJ databases">
        <title>Sorghum-associated microbial communities from plants grown in Nebraska, USA.</title>
        <authorList>
            <person name="Schachtman D."/>
        </authorList>
    </citation>
    <scope>NUCLEOTIDE SEQUENCE [LARGE SCALE GENOMIC DNA]</scope>
    <source>
        <strain evidence="1 2">110</strain>
    </source>
</reference>
<dbReference type="EMBL" id="VFPD01000003">
    <property type="protein sequence ID" value="TQM18292.1"/>
    <property type="molecule type" value="Genomic_DNA"/>
</dbReference>
<proteinExistence type="predicted"/>
<dbReference type="AlphaFoldDB" id="A0A543E9M5"/>
<organism evidence="1 2">
    <name type="scientific">Chryseobacterium aquifrigidense</name>
    <dbReference type="NCBI Taxonomy" id="558021"/>
    <lineage>
        <taxon>Bacteria</taxon>
        <taxon>Pseudomonadati</taxon>
        <taxon>Bacteroidota</taxon>
        <taxon>Flavobacteriia</taxon>
        <taxon>Flavobacteriales</taxon>
        <taxon>Weeksellaceae</taxon>
        <taxon>Chryseobacterium group</taxon>
        <taxon>Chryseobacterium</taxon>
    </lineage>
</organism>
<protein>
    <submittedName>
        <fullName evidence="1">Uncharacterized protein</fullName>
    </submittedName>
</protein>
<comment type="caution">
    <text evidence="1">The sequence shown here is derived from an EMBL/GenBank/DDBJ whole genome shotgun (WGS) entry which is preliminary data.</text>
</comment>